<dbReference type="Pfam" id="PF13468">
    <property type="entry name" value="Glyoxalase_3"/>
    <property type="match status" value="1"/>
</dbReference>
<name>A0A1T5L882_9BACT</name>
<dbReference type="SUPFAM" id="SSF54593">
    <property type="entry name" value="Glyoxalase/Bleomycin resistance protein/Dihydroxybiphenyl dioxygenase"/>
    <property type="match status" value="1"/>
</dbReference>
<keyword evidence="3" id="KW-1185">Reference proteome</keyword>
<evidence type="ECO:0000313" key="2">
    <source>
        <dbReference type="EMBL" id="SKC72222.1"/>
    </source>
</evidence>
<dbReference type="InterPro" id="IPR025870">
    <property type="entry name" value="Glyoxalase-like_dom"/>
</dbReference>
<dbReference type="InterPro" id="IPR029068">
    <property type="entry name" value="Glyas_Bleomycin-R_OHBP_Dase"/>
</dbReference>
<reference evidence="2 3" key="1">
    <citation type="submission" date="2017-02" db="EMBL/GenBank/DDBJ databases">
        <authorList>
            <person name="Peterson S.W."/>
        </authorList>
    </citation>
    <scope>NUCLEOTIDE SEQUENCE [LARGE SCALE GENOMIC DNA]</scope>
    <source>
        <strain evidence="2 3">DSM 25262</strain>
    </source>
</reference>
<evidence type="ECO:0000259" key="1">
    <source>
        <dbReference type="Pfam" id="PF13468"/>
    </source>
</evidence>
<organism evidence="2 3">
    <name type="scientific">Ohtaekwangia koreensis</name>
    <dbReference type="NCBI Taxonomy" id="688867"/>
    <lineage>
        <taxon>Bacteria</taxon>
        <taxon>Pseudomonadati</taxon>
        <taxon>Bacteroidota</taxon>
        <taxon>Cytophagia</taxon>
        <taxon>Cytophagales</taxon>
        <taxon>Fulvivirgaceae</taxon>
        <taxon>Ohtaekwangia</taxon>
    </lineage>
</organism>
<dbReference type="Proteomes" id="UP000190961">
    <property type="component" value="Unassembled WGS sequence"/>
</dbReference>
<dbReference type="EMBL" id="FUZU01000002">
    <property type="protein sequence ID" value="SKC72222.1"/>
    <property type="molecule type" value="Genomic_DNA"/>
</dbReference>
<dbReference type="Gene3D" id="3.10.180.10">
    <property type="entry name" value="2,3-Dihydroxybiphenyl 1,2-Dioxygenase, domain 1"/>
    <property type="match status" value="1"/>
</dbReference>
<feature type="domain" description="Glyoxalase-like" evidence="1">
    <location>
        <begin position="30"/>
        <end position="189"/>
    </location>
</feature>
<sequence>MAFIYLSAGFAAWSQPLCEEANLHKLVIGIDHVPIVVRDLNEAKTLFSDRLKFTVKNGRAHEGISNFFVKFQDGTYLEFITPLDSSFAIGNYYSNFLKHRAGGTSLALSVKSADSVMLLLQQCAVPFKSNANPIWLSVEPSGNDLFYIEYRNKNWKEREVNTTHANQSLSLKSVWWISKDPAKYISNFTKLGFINKGASTYLGIQAQVLKAESSELIVVSSSEGADILGNFKSPGTEGIFGFTVKVKSLNIVRQLLKDQNLIIKGNSIIYYAKDYNFFIVFTE</sequence>
<protein>
    <submittedName>
        <fullName evidence="2">Glyoxalase-like domain-containing protein</fullName>
    </submittedName>
</protein>
<proteinExistence type="predicted"/>
<evidence type="ECO:0000313" key="3">
    <source>
        <dbReference type="Proteomes" id="UP000190961"/>
    </source>
</evidence>
<gene>
    <name evidence="2" type="ORF">SAMN05660236_2739</name>
</gene>
<accession>A0A1T5L882</accession>
<dbReference type="AlphaFoldDB" id="A0A1T5L882"/>
<dbReference type="CDD" id="cd06587">
    <property type="entry name" value="VOC"/>
    <property type="match status" value="1"/>
</dbReference>